<dbReference type="AlphaFoldDB" id="A0A1R3GWS0"/>
<dbReference type="EMBL" id="AWUE01021373">
    <property type="protein sequence ID" value="OMO62539.1"/>
    <property type="molecule type" value="Genomic_DNA"/>
</dbReference>
<feature type="region of interest" description="Disordered" evidence="1">
    <location>
        <begin position="131"/>
        <end position="163"/>
    </location>
</feature>
<protein>
    <submittedName>
        <fullName evidence="2">Uncharacterized protein</fullName>
    </submittedName>
</protein>
<evidence type="ECO:0000313" key="2">
    <source>
        <dbReference type="EMBL" id="OMO62539.1"/>
    </source>
</evidence>
<organism evidence="2 3">
    <name type="scientific">Corchorus olitorius</name>
    <dbReference type="NCBI Taxonomy" id="93759"/>
    <lineage>
        <taxon>Eukaryota</taxon>
        <taxon>Viridiplantae</taxon>
        <taxon>Streptophyta</taxon>
        <taxon>Embryophyta</taxon>
        <taxon>Tracheophyta</taxon>
        <taxon>Spermatophyta</taxon>
        <taxon>Magnoliopsida</taxon>
        <taxon>eudicotyledons</taxon>
        <taxon>Gunneridae</taxon>
        <taxon>Pentapetalae</taxon>
        <taxon>rosids</taxon>
        <taxon>malvids</taxon>
        <taxon>Malvales</taxon>
        <taxon>Malvaceae</taxon>
        <taxon>Grewioideae</taxon>
        <taxon>Apeibeae</taxon>
        <taxon>Corchorus</taxon>
    </lineage>
</organism>
<sequence length="185" mass="19511">MFIVDRCFCVVSVIFTSLNDQYRVESPPSREEGGSPEIPLIRKRKAVGVAEASGRPKAARLGSSDPIFSDLSPLSQPKFSHPINVGELGNMEVGSSHVGDVARPSPSTVGVASNLNKDLEDMDRAVLVERRAKQNARHSGLTASTSSAAPPPPFVSKAPKTSQVDPALTLAQVCPQGSHPGESSV</sequence>
<evidence type="ECO:0000256" key="1">
    <source>
        <dbReference type="SAM" id="MobiDB-lite"/>
    </source>
</evidence>
<gene>
    <name evidence="2" type="ORF">COLO4_33019</name>
</gene>
<comment type="caution">
    <text evidence="2">The sequence shown here is derived from an EMBL/GenBank/DDBJ whole genome shotgun (WGS) entry which is preliminary data.</text>
</comment>
<name>A0A1R3GWS0_9ROSI</name>
<keyword evidence="3" id="KW-1185">Reference proteome</keyword>
<accession>A0A1R3GWS0</accession>
<dbReference type="Proteomes" id="UP000187203">
    <property type="component" value="Unassembled WGS sequence"/>
</dbReference>
<proteinExistence type="predicted"/>
<reference evidence="3" key="1">
    <citation type="submission" date="2013-09" db="EMBL/GenBank/DDBJ databases">
        <title>Corchorus olitorius genome sequencing.</title>
        <authorList>
            <person name="Alam M."/>
            <person name="Haque M.S."/>
            <person name="Islam M.S."/>
            <person name="Emdad E.M."/>
            <person name="Islam M.M."/>
            <person name="Ahmed B."/>
            <person name="Halim A."/>
            <person name="Hossen Q.M.M."/>
            <person name="Hossain M.Z."/>
            <person name="Ahmed R."/>
            <person name="Khan M.M."/>
            <person name="Islam R."/>
            <person name="Rashid M.M."/>
            <person name="Khan S.A."/>
            <person name="Rahman M.S."/>
            <person name="Alam M."/>
            <person name="Yahiya A.S."/>
            <person name="Khan M.S."/>
            <person name="Azam M.S."/>
            <person name="Haque T."/>
            <person name="Lashkar M.Z.H."/>
            <person name="Akhand A.I."/>
            <person name="Morshed G."/>
            <person name="Roy S."/>
            <person name="Uddin K.S."/>
            <person name="Rabeya T."/>
            <person name="Hossain A.S."/>
            <person name="Chowdhury A."/>
            <person name="Snigdha A.R."/>
            <person name="Mortoza M.S."/>
            <person name="Matin S.A."/>
            <person name="Hoque S.M.E."/>
            <person name="Islam M.K."/>
            <person name="Roy D.K."/>
            <person name="Haider R."/>
            <person name="Moosa M.M."/>
            <person name="Elias S.M."/>
            <person name="Hasan A.M."/>
            <person name="Jahan S."/>
            <person name="Shafiuddin M."/>
            <person name="Mahmood N."/>
            <person name="Shommy N.S."/>
        </authorList>
    </citation>
    <scope>NUCLEOTIDE SEQUENCE [LARGE SCALE GENOMIC DNA]</scope>
    <source>
        <strain evidence="3">cv. O-4</strain>
    </source>
</reference>
<evidence type="ECO:0000313" key="3">
    <source>
        <dbReference type="Proteomes" id="UP000187203"/>
    </source>
</evidence>